<protein>
    <submittedName>
        <fullName evidence="4">PNPLA domain-containing protein</fullName>
    </submittedName>
</protein>
<dbReference type="SUPFAM" id="SSF81653">
    <property type="entry name" value="Calcium ATPase, transduction domain A"/>
    <property type="match status" value="1"/>
</dbReference>
<dbReference type="InterPro" id="IPR059000">
    <property type="entry name" value="ATPase_P-type_domA"/>
</dbReference>
<proteinExistence type="predicted"/>
<dbReference type="Gene3D" id="2.70.150.10">
    <property type="entry name" value="Calcium-transporting ATPase, cytoplasmic transduction domain A"/>
    <property type="match status" value="1"/>
</dbReference>
<feature type="region of interest" description="Disordered" evidence="1">
    <location>
        <begin position="328"/>
        <end position="347"/>
    </location>
</feature>
<evidence type="ECO:0000259" key="3">
    <source>
        <dbReference type="Pfam" id="PF00122"/>
    </source>
</evidence>
<feature type="transmembrane region" description="Helical" evidence="2">
    <location>
        <begin position="180"/>
        <end position="207"/>
    </location>
</feature>
<dbReference type="PANTHER" id="PTHR13219:SF6">
    <property type="entry name" value="TRANSMEMBRANE PROTEIN 94"/>
    <property type="match status" value="1"/>
</dbReference>
<dbReference type="STRING" id="102285.A0A0R3T373"/>
<evidence type="ECO:0000313" key="4">
    <source>
        <dbReference type="WBParaSite" id="HNAJ_0000144201-mRNA-1"/>
    </source>
</evidence>
<dbReference type="AlphaFoldDB" id="A0A0R3T373"/>
<evidence type="ECO:0000256" key="2">
    <source>
        <dbReference type="SAM" id="Phobius"/>
    </source>
</evidence>
<reference evidence="4" key="1">
    <citation type="submission" date="2017-02" db="UniProtKB">
        <authorList>
            <consortium name="WormBaseParasite"/>
        </authorList>
    </citation>
    <scope>IDENTIFICATION</scope>
</reference>
<feature type="transmembrane region" description="Helical" evidence="2">
    <location>
        <begin position="136"/>
        <end position="160"/>
    </location>
</feature>
<feature type="domain" description="P-type ATPase A" evidence="3">
    <location>
        <begin position="27"/>
        <end position="65"/>
    </location>
</feature>
<dbReference type="InterPro" id="IPR039720">
    <property type="entry name" value="TMEM94"/>
</dbReference>
<keyword evidence="2" id="KW-0472">Membrane</keyword>
<name>A0A0R3T373_RODNA</name>
<organism evidence="4">
    <name type="scientific">Rodentolepis nana</name>
    <name type="common">Dwarf tapeworm</name>
    <name type="synonym">Hymenolepis nana</name>
    <dbReference type="NCBI Taxonomy" id="102285"/>
    <lineage>
        <taxon>Eukaryota</taxon>
        <taxon>Metazoa</taxon>
        <taxon>Spiralia</taxon>
        <taxon>Lophotrochozoa</taxon>
        <taxon>Platyhelminthes</taxon>
        <taxon>Cestoda</taxon>
        <taxon>Eucestoda</taxon>
        <taxon>Cyclophyllidea</taxon>
        <taxon>Hymenolepididae</taxon>
        <taxon>Rodentolepis</taxon>
    </lineage>
</organism>
<dbReference type="PANTHER" id="PTHR13219">
    <property type="entry name" value="TRANSMEMBRANE PROTEIN 94"/>
    <property type="match status" value="1"/>
</dbReference>
<dbReference type="InterPro" id="IPR008250">
    <property type="entry name" value="ATPase_P-typ_transduc_dom_A_sf"/>
</dbReference>
<dbReference type="Pfam" id="PF00122">
    <property type="entry name" value="E1-E2_ATPase"/>
    <property type="match status" value="1"/>
</dbReference>
<dbReference type="WBParaSite" id="HNAJ_0000144201-mRNA-1">
    <property type="protein sequence ID" value="HNAJ_0000144201-mRNA-1"/>
    <property type="gene ID" value="HNAJ_0000144201"/>
</dbReference>
<sequence>LRSHDFPRIYAPLYLPHSLSYSLQLTYRDRKLTNVPVSLLVEGDIIKLRPGQTIHCDCVLITEESDDNSVKYSVGDTFLPHLAGNFTSRNPYPSVHLMDSCHLAIVTSSPAVEQIKSIFKQRTANRKARIKNTSSFVFLKGSVFSSVIAAMVFLFAAIIISSVRVSVQNRSVVNADSTLWIFSISTFILITAISLFVPLIWILTLGLSVSHLSRYTKLHSHCKSDQPSAFKNFLKSVFIQPESQTEQLLLHLGRISRICFVDKKGIISLPIPTPEKLFFFRDRPNRHQKTSRTRSFGLGTNFQSSEFVPHHVPSSNSFSASSGAQSESRNFLTSGSNGGSLMKPHSRRNSIQNNYCTPEVLNINVTLDCIYKPRFESPRWGRFLECLKPIGLNLLLNNCQPLTYEHYASFADHLTRITAAGRSRHSTNEDSQTYGETVAVVNNRCLCGLAYQMGFRRSALENYSFAASLGIYKAIEKNSSRIRLEKTTGDDGGDDENSLYFRSQAVRIQEAYASVPKDNANEPLPVPNCFCTIYREATSCGYHAMSRGSGDLITALSTTFWNGRELLPIMDEERTWMLDFYNLNVSTSYCMAFSYMPLLQSIPLVQNTRLDSKLANQIHFPILKLPVNFELRSRIATRPSSASSMHPGDSLDSVFLYQRLKRRLTGKELPSCAAMTNSLAAPSRKTSNVEKKSKPHSAIGELPRVAFSCGSLPRLSCQTSR</sequence>
<keyword evidence="2" id="KW-0812">Transmembrane</keyword>
<keyword evidence="2" id="KW-1133">Transmembrane helix</keyword>
<accession>A0A0R3T373</accession>
<evidence type="ECO:0000256" key="1">
    <source>
        <dbReference type="SAM" id="MobiDB-lite"/>
    </source>
</evidence>